<keyword evidence="2" id="KW-1185">Reference proteome</keyword>
<sequence length="177" mass="18627">MPVYKASSGVWRAMWVDLRRLGKALANKNSDVIRRGDDFGSVRTGRRGGGGRIGRATSDPSAWRRRDLCLCAWRTGKSGQATSHDSGTAGCGGVGSLAVKKAQPNLTANGVSPIVGGILEAPPLLTSHHQATFFRHADSASCEYTTCMSSSALAYSIRLLAASVEHVDMAPRNGIGA</sequence>
<organism evidence="1 2">
    <name type="scientific">Aplosporella prunicola CBS 121167</name>
    <dbReference type="NCBI Taxonomy" id="1176127"/>
    <lineage>
        <taxon>Eukaryota</taxon>
        <taxon>Fungi</taxon>
        <taxon>Dikarya</taxon>
        <taxon>Ascomycota</taxon>
        <taxon>Pezizomycotina</taxon>
        <taxon>Dothideomycetes</taxon>
        <taxon>Dothideomycetes incertae sedis</taxon>
        <taxon>Botryosphaeriales</taxon>
        <taxon>Aplosporellaceae</taxon>
        <taxon>Aplosporella</taxon>
    </lineage>
</organism>
<dbReference type="GeneID" id="54294912"/>
<reference evidence="1" key="1">
    <citation type="journal article" date="2020" name="Stud. Mycol.">
        <title>101 Dothideomycetes genomes: a test case for predicting lifestyles and emergence of pathogens.</title>
        <authorList>
            <person name="Haridas S."/>
            <person name="Albert R."/>
            <person name="Binder M."/>
            <person name="Bloem J."/>
            <person name="Labutti K."/>
            <person name="Salamov A."/>
            <person name="Andreopoulos B."/>
            <person name="Baker S."/>
            <person name="Barry K."/>
            <person name="Bills G."/>
            <person name="Bluhm B."/>
            <person name="Cannon C."/>
            <person name="Castanera R."/>
            <person name="Culley D."/>
            <person name="Daum C."/>
            <person name="Ezra D."/>
            <person name="Gonzalez J."/>
            <person name="Henrissat B."/>
            <person name="Kuo A."/>
            <person name="Liang C."/>
            <person name="Lipzen A."/>
            <person name="Lutzoni F."/>
            <person name="Magnuson J."/>
            <person name="Mondo S."/>
            <person name="Nolan M."/>
            <person name="Ohm R."/>
            <person name="Pangilinan J."/>
            <person name="Park H.-J."/>
            <person name="Ramirez L."/>
            <person name="Alfaro M."/>
            <person name="Sun H."/>
            <person name="Tritt A."/>
            <person name="Yoshinaga Y."/>
            <person name="Zwiers L.-H."/>
            <person name="Turgeon B."/>
            <person name="Goodwin S."/>
            <person name="Spatafora J."/>
            <person name="Crous P."/>
            <person name="Grigoriev I."/>
        </authorList>
    </citation>
    <scope>NUCLEOTIDE SEQUENCE</scope>
    <source>
        <strain evidence="1">CBS 121167</strain>
    </source>
</reference>
<dbReference type="EMBL" id="ML995485">
    <property type="protein sequence ID" value="KAF2141931.1"/>
    <property type="molecule type" value="Genomic_DNA"/>
</dbReference>
<dbReference type="AlphaFoldDB" id="A0A6A6BHA8"/>
<accession>A0A6A6BHA8</accession>
<evidence type="ECO:0000313" key="2">
    <source>
        <dbReference type="Proteomes" id="UP000799438"/>
    </source>
</evidence>
<evidence type="ECO:0000313" key="1">
    <source>
        <dbReference type="EMBL" id="KAF2141931.1"/>
    </source>
</evidence>
<proteinExistence type="predicted"/>
<protein>
    <submittedName>
        <fullName evidence="1">Uncharacterized protein</fullName>
    </submittedName>
</protein>
<dbReference type="RefSeq" id="XP_033397643.1">
    <property type="nucleotide sequence ID" value="XM_033537416.1"/>
</dbReference>
<dbReference type="Proteomes" id="UP000799438">
    <property type="component" value="Unassembled WGS sequence"/>
</dbReference>
<name>A0A6A6BHA8_9PEZI</name>
<gene>
    <name evidence="1" type="ORF">K452DRAFT_23524</name>
</gene>